<dbReference type="EMBL" id="JAAAIL010002691">
    <property type="protein sequence ID" value="KAG0255255.1"/>
    <property type="molecule type" value="Genomic_DNA"/>
</dbReference>
<dbReference type="InterPro" id="IPR029047">
    <property type="entry name" value="HSP70_peptide-bd_sf"/>
</dbReference>
<dbReference type="GO" id="GO:0140662">
    <property type="term" value="F:ATP-dependent protein folding chaperone"/>
    <property type="evidence" value="ECO:0007669"/>
    <property type="project" value="InterPro"/>
</dbReference>
<name>A0AAD4D216_9FUNG</name>
<evidence type="ECO:0000313" key="3">
    <source>
        <dbReference type="EMBL" id="KAG0255255.1"/>
    </source>
</evidence>
<dbReference type="Proteomes" id="UP001194580">
    <property type="component" value="Unassembled WGS sequence"/>
</dbReference>
<keyword evidence="3" id="KW-0346">Stress response</keyword>
<evidence type="ECO:0000313" key="4">
    <source>
        <dbReference type="Proteomes" id="UP001194580"/>
    </source>
</evidence>
<dbReference type="PRINTS" id="PR00301">
    <property type="entry name" value="HEATSHOCK70"/>
</dbReference>
<keyword evidence="1" id="KW-0547">Nucleotide-binding</keyword>
<keyword evidence="2" id="KW-0067">ATP-binding</keyword>
<protein>
    <submittedName>
        <fullName evidence="3">70-kilodalton heat shock protein</fullName>
    </submittedName>
</protein>
<sequence length="212" mass="23140">MLIDPLAKDIDYSTTVTHARFEKLNADLFESILDPVGTVLKDAKLDKSLIDEIVLVGGPNRIPIIQQLLSDFFNGKKLNTSLDVTKMLPVAQTEGSGGEMDSIVRHNLSLSIVKGALINHVKGSMIMVPIFEGKTVKQARDNNLLGNLVISDIPLEHRTISELKVSFDVDSNGLLDIVDETPKVAMSQFKVTQVKGGLSKEEIKRMGKGCGE</sequence>
<dbReference type="InterPro" id="IPR013126">
    <property type="entry name" value="Hsp_70_fam"/>
</dbReference>
<dbReference type="SUPFAM" id="SSF53067">
    <property type="entry name" value="Actin-like ATPase domain"/>
    <property type="match status" value="1"/>
</dbReference>
<evidence type="ECO:0000256" key="1">
    <source>
        <dbReference type="ARBA" id="ARBA00022741"/>
    </source>
</evidence>
<reference evidence="3" key="1">
    <citation type="journal article" date="2020" name="Fungal Divers.">
        <title>Resolving the Mortierellaceae phylogeny through synthesis of multi-gene phylogenetics and phylogenomics.</title>
        <authorList>
            <person name="Vandepol N."/>
            <person name="Liber J."/>
            <person name="Desiro A."/>
            <person name="Na H."/>
            <person name="Kennedy M."/>
            <person name="Barry K."/>
            <person name="Grigoriev I.V."/>
            <person name="Miller A.N."/>
            <person name="O'Donnell K."/>
            <person name="Stajich J.E."/>
            <person name="Bonito G."/>
        </authorList>
    </citation>
    <scope>NUCLEOTIDE SEQUENCE</scope>
    <source>
        <strain evidence="3">NRRL 28262</strain>
    </source>
</reference>
<dbReference type="GO" id="GO:0005524">
    <property type="term" value="F:ATP binding"/>
    <property type="evidence" value="ECO:0007669"/>
    <property type="project" value="UniProtKB-KW"/>
</dbReference>
<feature type="non-terminal residue" evidence="3">
    <location>
        <position position="1"/>
    </location>
</feature>
<dbReference type="SUPFAM" id="SSF100920">
    <property type="entry name" value="Heat shock protein 70kD (HSP70), peptide-binding domain"/>
    <property type="match status" value="1"/>
</dbReference>
<dbReference type="AlphaFoldDB" id="A0AAD4D216"/>
<dbReference type="InterPro" id="IPR043129">
    <property type="entry name" value="ATPase_NBD"/>
</dbReference>
<dbReference type="PANTHER" id="PTHR19375">
    <property type="entry name" value="HEAT SHOCK PROTEIN 70KDA"/>
    <property type="match status" value="1"/>
</dbReference>
<dbReference type="Gene3D" id="3.90.640.10">
    <property type="entry name" value="Actin, Chain A, domain 4"/>
    <property type="match status" value="1"/>
</dbReference>
<dbReference type="Pfam" id="PF00012">
    <property type="entry name" value="HSP70"/>
    <property type="match status" value="2"/>
</dbReference>
<dbReference type="Gene3D" id="2.60.34.10">
    <property type="entry name" value="Substrate Binding Domain Of DNAk, Chain A, domain 1"/>
    <property type="match status" value="1"/>
</dbReference>
<gene>
    <name evidence="3" type="primary">HSP70_3</name>
    <name evidence="3" type="ORF">BGZ95_005815</name>
</gene>
<comment type="caution">
    <text evidence="3">The sequence shown here is derived from an EMBL/GenBank/DDBJ whole genome shotgun (WGS) entry which is preliminary data.</text>
</comment>
<evidence type="ECO:0000256" key="2">
    <source>
        <dbReference type="ARBA" id="ARBA00022840"/>
    </source>
</evidence>
<dbReference type="Gene3D" id="3.30.420.40">
    <property type="match status" value="1"/>
</dbReference>
<organism evidence="3 4">
    <name type="scientific">Linnemannia exigua</name>
    <dbReference type="NCBI Taxonomy" id="604196"/>
    <lineage>
        <taxon>Eukaryota</taxon>
        <taxon>Fungi</taxon>
        <taxon>Fungi incertae sedis</taxon>
        <taxon>Mucoromycota</taxon>
        <taxon>Mortierellomycotina</taxon>
        <taxon>Mortierellomycetes</taxon>
        <taxon>Mortierellales</taxon>
        <taxon>Mortierellaceae</taxon>
        <taxon>Linnemannia</taxon>
    </lineage>
</organism>
<proteinExistence type="predicted"/>
<accession>A0AAD4D216</accession>
<keyword evidence="4" id="KW-1185">Reference proteome</keyword>